<dbReference type="VEuPathDB" id="FungiDB:CPSG_00252"/>
<evidence type="ECO:0000313" key="3">
    <source>
        <dbReference type="Proteomes" id="UP000002497"/>
    </source>
</evidence>
<dbReference type="HOGENOM" id="CLU_1796296_0_0_1"/>
<dbReference type="Proteomes" id="UP000002497">
    <property type="component" value="Unassembled WGS sequence"/>
</dbReference>
<protein>
    <submittedName>
        <fullName evidence="2">Predicted protein</fullName>
    </submittedName>
</protein>
<accession>E9CR18</accession>
<dbReference type="AlphaFoldDB" id="E9CR18"/>
<keyword evidence="3" id="KW-1185">Reference proteome</keyword>
<sequence>MDIIRLESALAPRQQGNLTQHQLREKGVEENLGIGAIPCMQGGALERACAIIIHFSLDRIYTNLQPLNPAHNLFFLLFATYRLSILLSRSKNGYFFLQKLQLASKLAASSGAPPASYPGGPPAPLQAGQQPRPAYVSQNCSKRP</sequence>
<proteinExistence type="predicted"/>
<evidence type="ECO:0000256" key="1">
    <source>
        <dbReference type="SAM" id="MobiDB-lite"/>
    </source>
</evidence>
<name>E9CR18_COCPS</name>
<gene>
    <name evidence="2" type="ORF">CPSG_00252</name>
</gene>
<dbReference type="EMBL" id="GL636486">
    <property type="protein sequence ID" value="EFW22353.1"/>
    <property type="molecule type" value="Genomic_DNA"/>
</dbReference>
<evidence type="ECO:0000313" key="2">
    <source>
        <dbReference type="EMBL" id="EFW22353.1"/>
    </source>
</evidence>
<reference evidence="3" key="2">
    <citation type="submission" date="2010-03" db="EMBL/GenBank/DDBJ databases">
        <title>The genome sequence of Coccidioides posadasii strain Silveira.</title>
        <authorList>
            <consortium name="The Broad Institute Genome Sequencing Center for Infectious Disease"/>
            <person name="Neafsey D."/>
            <person name="Orbach M."/>
            <person name="Henn M.R."/>
            <person name="Cole G.T."/>
            <person name="Galgiani J."/>
            <person name="Gardner M.J."/>
            <person name="Kirkland T.N."/>
            <person name="Taylor J.W."/>
            <person name="Young S.K."/>
            <person name="Zeng Q."/>
            <person name="Koehrsen M."/>
            <person name="Alvarado L."/>
            <person name="Berlin A."/>
            <person name="Borenstein D."/>
            <person name="Chapman S.B."/>
            <person name="Chen Z."/>
            <person name="Engels R."/>
            <person name="Freedman E."/>
            <person name="Gellesch M."/>
            <person name="Goldberg J."/>
            <person name="Griggs A."/>
            <person name="Gujja S."/>
            <person name="Heilman E."/>
            <person name="Heiman D."/>
            <person name="Howarth C."/>
            <person name="Jen D."/>
            <person name="Larson L."/>
            <person name="Mehta T."/>
            <person name="Neiman D."/>
            <person name="Park D."/>
            <person name="Pearson M."/>
            <person name="Richards J."/>
            <person name="Roberts A."/>
            <person name="Saif S."/>
            <person name="Shea T."/>
            <person name="Shenoy N."/>
            <person name="Sisk P."/>
            <person name="Stolte C."/>
            <person name="Sykes S."/>
            <person name="Walk T."/>
            <person name="White J."/>
            <person name="Yandava C."/>
            <person name="Haas B."/>
            <person name="Nusbaum C."/>
            <person name="Birren B."/>
        </authorList>
    </citation>
    <scope>NUCLEOTIDE SEQUENCE [LARGE SCALE GENOMIC DNA]</scope>
    <source>
        <strain evidence="3">RMSCC 757 / Silveira</strain>
    </source>
</reference>
<organism evidence="3">
    <name type="scientific">Coccidioides posadasii (strain RMSCC 757 / Silveira)</name>
    <name type="common">Valley fever fungus</name>
    <dbReference type="NCBI Taxonomy" id="443226"/>
    <lineage>
        <taxon>Eukaryota</taxon>
        <taxon>Fungi</taxon>
        <taxon>Dikarya</taxon>
        <taxon>Ascomycota</taxon>
        <taxon>Pezizomycotina</taxon>
        <taxon>Eurotiomycetes</taxon>
        <taxon>Eurotiomycetidae</taxon>
        <taxon>Onygenales</taxon>
        <taxon>Onygenaceae</taxon>
        <taxon>Coccidioides</taxon>
    </lineage>
</organism>
<reference evidence="3" key="1">
    <citation type="journal article" date="2010" name="Genome Res.">
        <title>Population genomic sequencing of Coccidioides fungi reveals recent hybridization and transposon control.</title>
        <authorList>
            <person name="Neafsey D.E."/>
            <person name="Barker B.M."/>
            <person name="Sharpton T.J."/>
            <person name="Stajich J.E."/>
            <person name="Park D.J."/>
            <person name="Whiston E."/>
            <person name="Hung C.-Y."/>
            <person name="McMahan C."/>
            <person name="White J."/>
            <person name="Sykes S."/>
            <person name="Heiman D."/>
            <person name="Young S."/>
            <person name="Zeng Q."/>
            <person name="Abouelleil A."/>
            <person name="Aftuck L."/>
            <person name="Bessette D."/>
            <person name="Brown A."/>
            <person name="FitzGerald M."/>
            <person name="Lui A."/>
            <person name="Macdonald J.P."/>
            <person name="Priest M."/>
            <person name="Orbach M.J."/>
            <person name="Galgiani J.N."/>
            <person name="Kirkland T.N."/>
            <person name="Cole G.T."/>
            <person name="Birren B.W."/>
            <person name="Henn M.R."/>
            <person name="Taylor J.W."/>
            <person name="Rounsley S.D."/>
        </authorList>
    </citation>
    <scope>NUCLEOTIDE SEQUENCE [LARGE SCALE GENOMIC DNA]</scope>
    <source>
        <strain evidence="3">RMSCC 757 / Silveira</strain>
    </source>
</reference>
<feature type="region of interest" description="Disordered" evidence="1">
    <location>
        <begin position="109"/>
        <end position="144"/>
    </location>
</feature>
<feature type="compositionally biased region" description="Pro residues" evidence="1">
    <location>
        <begin position="115"/>
        <end position="124"/>
    </location>
</feature>
<feature type="compositionally biased region" description="Low complexity" evidence="1">
    <location>
        <begin position="125"/>
        <end position="134"/>
    </location>
</feature>